<keyword evidence="1" id="KW-0472">Membrane</keyword>
<protein>
    <recommendedName>
        <fullName evidence="4">ABC-2 type transport system permease protein</fullName>
    </recommendedName>
</protein>
<feature type="transmembrane region" description="Helical" evidence="1">
    <location>
        <begin position="374"/>
        <end position="398"/>
    </location>
</feature>
<feature type="transmembrane region" description="Helical" evidence="1">
    <location>
        <begin position="144"/>
        <end position="168"/>
    </location>
</feature>
<keyword evidence="1" id="KW-1133">Transmembrane helix</keyword>
<dbReference type="Proteomes" id="UP000198953">
    <property type="component" value="Unassembled WGS sequence"/>
</dbReference>
<feature type="transmembrane region" description="Helical" evidence="1">
    <location>
        <begin position="308"/>
        <end position="326"/>
    </location>
</feature>
<dbReference type="OrthoDB" id="3405887at2"/>
<evidence type="ECO:0000313" key="3">
    <source>
        <dbReference type="Proteomes" id="UP000198953"/>
    </source>
</evidence>
<name>A0A1H8J593_9ACTN</name>
<sequence length="503" mass="49629">MRPAEADGGARPVKEVRAFIASRGRAPASLLDRYVAGFGLVMGAAVVGRPIASLLGGLAGATDPSRAGAGTALVLLACAGYLALARAAGPVSVSGGDASWLLLSPLDRRGVLARPARLLLAVAVAAGLLLGLGLAAVLGAPDHLVWRLLAALVVGVSATLGGMALAVLAQASASWQSWVTAGVAVLVVLALVAASGQARPALSAAAHAPPAVLGAAAGAAALACGLLVRRALAALGRIPARALLAASTRAGHVATAAVRLDPGALTWIAEDNHWRARRLRSRRWPSLPGPLALAWQDWLRLARRPGRLALVAGAAALPAVLAQAGAVSATAALGMVGVLAGALAAASSGTAGARRDGDNPSLARLTGVGRGPALAARALLPALLAAAWAAAAFAGLALTGTLPATSWLWGPAVAPALAAGALRMARRGPVDHSMPIIDTPGGAIPTGPLFWALTGLDVALIGCLPAVAALLGGRMGDGSLMAAQALAGVAVLAAYVLRARRAR</sequence>
<evidence type="ECO:0000313" key="2">
    <source>
        <dbReference type="EMBL" id="SEN75994.1"/>
    </source>
</evidence>
<keyword evidence="1" id="KW-0812">Transmembrane</keyword>
<dbReference type="STRING" id="46177.SAMN05660976_08262"/>
<evidence type="ECO:0000256" key="1">
    <source>
        <dbReference type="SAM" id="Phobius"/>
    </source>
</evidence>
<feature type="transmembrane region" description="Helical" evidence="1">
    <location>
        <begin position="404"/>
        <end position="425"/>
    </location>
</feature>
<feature type="transmembrane region" description="Helical" evidence="1">
    <location>
        <begin position="332"/>
        <end position="353"/>
    </location>
</feature>
<organism evidence="2 3">
    <name type="scientific">Nonomuraea pusilla</name>
    <dbReference type="NCBI Taxonomy" id="46177"/>
    <lineage>
        <taxon>Bacteria</taxon>
        <taxon>Bacillati</taxon>
        <taxon>Actinomycetota</taxon>
        <taxon>Actinomycetes</taxon>
        <taxon>Streptosporangiales</taxon>
        <taxon>Streptosporangiaceae</taxon>
        <taxon>Nonomuraea</taxon>
    </lineage>
</organism>
<proteinExistence type="predicted"/>
<accession>A0A1H8J593</accession>
<keyword evidence="3" id="KW-1185">Reference proteome</keyword>
<feature type="transmembrane region" description="Helical" evidence="1">
    <location>
        <begin position="67"/>
        <end position="84"/>
    </location>
</feature>
<dbReference type="AlphaFoldDB" id="A0A1H8J593"/>
<feature type="transmembrane region" description="Helical" evidence="1">
    <location>
        <begin position="449"/>
        <end position="472"/>
    </location>
</feature>
<dbReference type="InterPro" id="IPR046264">
    <property type="entry name" value="DUF6297"/>
</dbReference>
<dbReference type="EMBL" id="FOBF01000035">
    <property type="protein sequence ID" value="SEN75994.1"/>
    <property type="molecule type" value="Genomic_DNA"/>
</dbReference>
<dbReference type="RefSeq" id="WP_091105838.1">
    <property type="nucleotide sequence ID" value="NZ_FOBF01000035.1"/>
</dbReference>
<gene>
    <name evidence="2" type="ORF">SAMN05660976_08262</name>
</gene>
<feature type="transmembrane region" description="Helical" evidence="1">
    <location>
        <begin position="208"/>
        <end position="228"/>
    </location>
</feature>
<feature type="transmembrane region" description="Helical" evidence="1">
    <location>
        <begin position="34"/>
        <end position="55"/>
    </location>
</feature>
<dbReference type="Pfam" id="PF19814">
    <property type="entry name" value="DUF6297"/>
    <property type="match status" value="1"/>
</dbReference>
<evidence type="ECO:0008006" key="4">
    <source>
        <dbReference type="Google" id="ProtNLM"/>
    </source>
</evidence>
<feature type="transmembrane region" description="Helical" evidence="1">
    <location>
        <begin position="118"/>
        <end position="138"/>
    </location>
</feature>
<feature type="transmembrane region" description="Helical" evidence="1">
    <location>
        <begin position="175"/>
        <end position="196"/>
    </location>
</feature>
<feature type="transmembrane region" description="Helical" evidence="1">
    <location>
        <begin position="478"/>
        <end position="497"/>
    </location>
</feature>
<reference evidence="2 3" key="1">
    <citation type="submission" date="2016-10" db="EMBL/GenBank/DDBJ databases">
        <authorList>
            <person name="de Groot N.N."/>
        </authorList>
    </citation>
    <scope>NUCLEOTIDE SEQUENCE [LARGE SCALE GENOMIC DNA]</scope>
    <source>
        <strain evidence="2 3">DSM 43357</strain>
    </source>
</reference>